<proteinExistence type="predicted"/>
<accession>A0ABV7ZPT9</accession>
<dbReference type="EMBL" id="JBHRZN010000002">
    <property type="protein sequence ID" value="MFC3849814.1"/>
    <property type="molecule type" value="Genomic_DNA"/>
</dbReference>
<keyword evidence="3" id="KW-1185">Reference proteome</keyword>
<sequence length="102" mass="10742">MDPVDPTFNETPPLDPTFNETPALDPAFNEAPALDPVFNEAPPPPLIGGGGGFTFRAGAKSRVVSVTSGPCQPFRGTAPAAWCPLDGFYTSAMARICARMIF</sequence>
<dbReference type="Proteomes" id="UP001595751">
    <property type="component" value="Unassembled WGS sequence"/>
</dbReference>
<feature type="region of interest" description="Disordered" evidence="1">
    <location>
        <begin position="1"/>
        <end position="45"/>
    </location>
</feature>
<gene>
    <name evidence="2" type="ORF">ACFORJ_06500</name>
</gene>
<evidence type="ECO:0000313" key="3">
    <source>
        <dbReference type="Proteomes" id="UP001595751"/>
    </source>
</evidence>
<evidence type="ECO:0000256" key="1">
    <source>
        <dbReference type="SAM" id="MobiDB-lite"/>
    </source>
</evidence>
<name>A0ABV7ZPT9_9CORY</name>
<dbReference type="RefSeq" id="WP_290288898.1">
    <property type="nucleotide sequence ID" value="NZ_CP047211.1"/>
</dbReference>
<protein>
    <submittedName>
        <fullName evidence="2">Uncharacterized protein</fullName>
    </submittedName>
</protein>
<comment type="caution">
    <text evidence="2">The sequence shown here is derived from an EMBL/GenBank/DDBJ whole genome shotgun (WGS) entry which is preliminary data.</text>
</comment>
<evidence type="ECO:0000313" key="2">
    <source>
        <dbReference type="EMBL" id="MFC3849814.1"/>
    </source>
</evidence>
<organism evidence="2 3">
    <name type="scientific">Corynebacterium hansenii</name>
    <dbReference type="NCBI Taxonomy" id="394964"/>
    <lineage>
        <taxon>Bacteria</taxon>
        <taxon>Bacillati</taxon>
        <taxon>Actinomycetota</taxon>
        <taxon>Actinomycetes</taxon>
        <taxon>Mycobacteriales</taxon>
        <taxon>Corynebacteriaceae</taxon>
        <taxon>Corynebacterium</taxon>
    </lineage>
</organism>
<reference evidence="3" key="1">
    <citation type="journal article" date="2019" name="Int. J. Syst. Evol. Microbiol.">
        <title>The Global Catalogue of Microorganisms (GCM) 10K type strain sequencing project: providing services to taxonomists for standard genome sequencing and annotation.</title>
        <authorList>
            <consortium name="The Broad Institute Genomics Platform"/>
            <consortium name="The Broad Institute Genome Sequencing Center for Infectious Disease"/>
            <person name="Wu L."/>
            <person name="Ma J."/>
        </authorList>
    </citation>
    <scope>NUCLEOTIDE SEQUENCE [LARGE SCALE GENOMIC DNA]</scope>
    <source>
        <strain evidence="3">CCUG 53252</strain>
    </source>
</reference>